<proteinExistence type="predicted"/>
<accession>A0ABW2RU87</accession>
<organism evidence="1 2">
    <name type="scientific">Rhodococcus daqingensis</name>
    <dbReference type="NCBI Taxonomy" id="2479363"/>
    <lineage>
        <taxon>Bacteria</taxon>
        <taxon>Bacillati</taxon>
        <taxon>Actinomycetota</taxon>
        <taxon>Actinomycetes</taxon>
        <taxon>Mycobacteriales</taxon>
        <taxon>Nocardiaceae</taxon>
        <taxon>Rhodococcus</taxon>
    </lineage>
</organism>
<name>A0ABW2RU87_9NOCA</name>
<comment type="caution">
    <text evidence="1">The sequence shown here is derived from an EMBL/GenBank/DDBJ whole genome shotgun (WGS) entry which is preliminary data.</text>
</comment>
<protein>
    <recommendedName>
        <fullName evidence="3">SinR family protein</fullName>
    </recommendedName>
</protein>
<dbReference type="RefSeq" id="WP_378402457.1">
    <property type="nucleotide sequence ID" value="NZ_JBHTCS010000009.1"/>
</dbReference>
<reference evidence="2" key="1">
    <citation type="journal article" date="2019" name="Int. J. Syst. Evol. Microbiol.">
        <title>The Global Catalogue of Microorganisms (GCM) 10K type strain sequencing project: providing services to taxonomists for standard genome sequencing and annotation.</title>
        <authorList>
            <consortium name="The Broad Institute Genomics Platform"/>
            <consortium name="The Broad Institute Genome Sequencing Center for Infectious Disease"/>
            <person name="Wu L."/>
            <person name="Ma J."/>
        </authorList>
    </citation>
    <scope>NUCLEOTIDE SEQUENCE [LARGE SCALE GENOMIC DNA]</scope>
    <source>
        <strain evidence="2">ICMP 19430</strain>
    </source>
</reference>
<evidence type="ECO:0000313" key="2">
    <source>
        <dbReference type="Proteomes" id="UP001596484"/>
    </source>
</evidence>
<evidence type="ECO:0008006" key="3">
    <source>
        <dbReference type="Google" id="ProtNLM"/>
    </source>
</evidence>
<evidence type="ECO:0000313" key="1">
    <source>
        <dbReference type="EMBL" id="MFC7447405.1"/>
    </source>
</evidence>
<gene>
    <name evidence="1" type="ORF">ACFQS9_05820</name>
</gene>
<dbReference type="Proteomes" id="UP001596484">
    <property type="component" value="Unassembled WGS sequence"/>
</dbReference>
<sequence>MINYDLSAPGRNYTALTEAIKALGRWSHPVESTWIVSSSLTPAQIRDRLRGKLDSNDKLIVAEMSGAWASTRVSTRVTDWLKTAA</sequence>
<dbReference type="EMBL" id="JBHTCS010000009">
    <property type="protein sequence ID" value="MFC7447405.1"/>
    <property type="molecule type" value="Genomic_DNA"/>
</dbReference>
<keyword evidence="2" id="KW-1185">Reference proteome</keyword>